<comment type="caution">
    <text evidence="1">The sequence shown here is derived from an EMBL/GenBank/DDBJ whole genome shotgun (WGS) entry which is preliminary data.</text>
</comment>
<keyword evidence="3" id="KW-1185">Reference proteome</keyword>
<sequence>MSSAFTEFAQQIRDDIEEDMFTKFSQQPNVIQIISQTKANLIQSMIPDLAQQPSVTLLQSEEEVFAACCVVYYYSVDISMDLLENYDLYRYSVHLSKLLFQQEKVNLPLSFYSAFSVIVLRFLECIELKKSDDIQLLNQCLKQLNFNFAFDDLEASKMMCTLLRDIGARFYQTINTFTIEFLVSFLDLQKDVSKLIEIFSLKYFTPRFGKNEQKLAELSFQAFNNQKFDEEEMSPEERVQLYAQTILQQISSTVSQLQEQAVNEYLLPYLIKNQKNQIHLLIIALVNTKLTQYKTLAVITAECLFKKMIKTKLDFPNKHIFAILEALLVQLMSCDEAYFIQLILFTEEILNTKTNFLSNTGLVAQIGAASPAAALDVSQMGGELNITNVSLIQNIANLPETSQKQLYIYLLVFYTILPPLLYISILKLSTHNGFVSSQIQVRKAVVEFYGELILNKEVIDSLVILSGTGSGQNQKKVNQYENKSGIHKDILNEINAERSVIHNKHEEFTKLFYDFINRTKFKHRSVSEILREIFGKIQNLLGKDCNLKDFILQEILFRLQDESQQVKKLASLQIKNLVNFNYEYVGLIFTDVLQMQNQDQYLIQIFDEYILTPIYDNGLQLQNLFKFLENCPLKLFESTFADFLKERELDFQIILNLLKFNRVGSMVVLYYIVNYSQVMQKLKRLQIINSLQQYLLLNIDRNPEINVYILNVLTTDQLLEHVDFDLSVYISNVITNNDVAELMNKITATLVVKSLEPTEQAHSDLINSIKSSLQQSIQQMNQSQIESEQTSKLLIHISFLAQKHQLTQENMMDLTHLILKLLVVHPMASHPLLFFMYESKDIEFRLNIFDVLIQQLNETNCIRSANNIMLAILSSIYAYPDELGQFIGLLLENAFLRQSYIVQRHFLYVIYDLERLCLIKLSRDVFIQLFLFLISPNTDLQALAERLLLSTPYYATHFVQNFLTCMEAMHKQATDEEQRAVLYAKVLYKLPQTNKYQLLNLLLEKASSLLINHPSDSTWYFEDLMGIIQSGVVEVTVQEEWGKADKIIKKLNVQYSISNVLPKLFEALQCFNQNKLEDIQHKTVLAIRAVCGQMKVSYGELVAQFGDSYCVELVQVKW</sequence>
<proteinExistence type="predicted"/>
<dbReference type="AlphaFoldDB" id="A0AA86PLF1"/>
<dbReference type="Proteomes" id="UP001642409">
    <property type="component" value="Unassembled WGS sequence"/>
</dbReference>
<name>A0AA86PLF1_9EUKA</name>
<evidence type="ECO:0000313" key="1">
    <source>
        <dbReference type="EMBL" id="CAI9942225.1"/>
    </source>
</evidence>
<dbReference type="EMBL" id="CAXDID020000258">
    <property type="protein sequence ID" value="CAL6066149.1"/>
    <property type="molecule type" value="Genomic_DNA"/>
</dbReference>
<gene>
    <name evidence="1" type="ORF">HINF_LOCUS29870</name>
    <name evidence="2" type="ORF">HINF_LOCUS52184</name>
</gene>
<evidence type="ECO:0000313" key="3">
    <source>
        <dbReference type="Proteomes" id="UP001642409"/>
    </source>
</evidence>
<reference evidence="1" key="1">
    <citation type="submission" date="2023-06" db="EMBL/GenBank/DDBJ databases">
        <authorList>
            <person name="Kurt Z."/>
        </authorList>
    </citation>
    <scope>NUCLEOTIDE SEQUENCE</scope>
</reference>
<protein>
    <submittedName>
        <fullName evidence="1">Uncharacterized protein</fullName>
    </submittedName>
</protein>
<reference evidence="2 3" key="2">
    <citation type="submission" date="2024-07" db="EMBL/GenBank/DDBJ databases">
        <authorList>
            <person name="Akdeniz Z."/>
        </authorList>
    </citation>
    <scope>NUCLEOTIDE SEQUENCE [LARGE SCALE GENOMIC DNA]</scope>
</reference>
<organism evidence="1">
    <name type="scientific">Hexamita inflata</name>
    <dbReference type="NCBI Taxonomy" id="28002"/>
    <lineage>
        <taxon>Eukaryota</taxon>
        <taxon>Metamonada</taxon>
        <taxon>Diplomonadida</taxon>
        <taxon>Hexamitidae</taxon>
        <taxon>Hexamitinae</taxon>
        <taxon>Hexamita</taxon>
    </lineage>
</organism>
<evidence type="ECO:0000313" key="2">
    <source>
        <dbReference type="EMBL" id="CAL6066149.1"/>
    </source>
</evidence>
<accession>A0AA86PLF1</accession>
<dbReference type="EMBL" id="CATOUU010000698">
    <property type="protein sequence ID" value="CAI9942225.1"/>
    <property type="molecule type" value="Genomic_DNA"/>
</dbReference>